<sequence length="52" mass="6178">MPRVTVTRHLTPTRKLHHQLHSSSKESSTEFFPEIDLKRRSAFRRSRRSTTS</sequence>
<gene>
    <name evidence="2" type="ORF">H5410_042110</name>
</gene>
<protein>
    <submittedName>
        <fullName evidence="2">Uncharacterized protein</fullName>
    </submittedName>
</protein>
<dbReference type="AlphaFoldDB" id="A0A9J5XWL2"/>
<evidence type="ECO:0000313" key="3">
    <source>
        <dbReference type="Proteomes" id="UP000824120"/>
    </source>
</evidence>
<name>A0A9J5XWL2_SOLCO</name>
<evidence type="ECO:0000256" key="1">
    <source>
        <dbReference type="SAM" id="MobiDB-lite"/>
    </source>
</evidence>
<dbReference type="Proteomes" id="UP000824120">
    <property type="component" value="Chromosome 8"/>
</dbReference>
<evidence type="ECO:0000313" key="2">
    <source>
        <dbReference type="EMBL" id="KAG5591596.1"/>
    </source>
</evidence>
<proteinExistence type="predicted"/>
<dbReference type="EMBL" id="JACXVP010000008">
    <property type="protein sequence ID" value="KAG5591596.1"/>
    <property type="molecule type" value="Genomic_DNA"/>
</dbReference>
<keyword evidence="3" id="KW-1185">Reference proteome</keyword>
<comment type="caution">
    <text evidence="2">The sequence shown here is derived from an EMBL/GenBank/DDBJ whole genome shotgun (WGS) entry which is preliminary data.</text>
</comment>
<feature type="region of interest" description="Disordered" evidence="1">
    <location>
        <begin position="1"/>
        <end position="31"/>
    </location>
</feature>
<organism evidence="2 3">
    <name type="scientific">Solanum commersonii</name>
    <name type="common">Commerson's wild potato</name>
    <name type="synonym">Commerson's nightshade</name>
    <dbReference type="NCBI Taxonomy" id="4109"/>
    <lineage>
        <taxon>Eukaryota</taxon>
        <taxon>Viridiplantae</taxon>
        <taxon>Streptophyta</taxon>
        <taxon>Embryophyta</taxon>
        <taxon>Tracheophyta</taxon>
        <taxon>Spermatophyta</taxon>
        <taxon>Magnoliopsida</taxon>
        <taxon>eudicotyledons</taxon>
        <taxon>Gunneridae</taxon>
        <taxon>Pentapetalae</taxon>
        <taxon>asterids</taxon>
        <taxon>lamiids</taxon>
        <taxon>Solanales</taxon>
        <taxon>Solanaceae</taxon>
        <taxon>Solanoideae</taxon>
        <taxon>Solaneae</taxon>
        <taxon>Solanum</taxon>
    </lineage>
</organism>
<accession>A0A9J5XWL2</accession>
<reference evidence="2 3" key="1">
    <citation type="submission" date="2020-09" db="EMBL/GenBank/DDBJ databases">
        <title>De no assembly of potato wild relative species, Solanum commersonii.</title>
        <authorList>
            <person name="Cho K."/>
        </authorList>
    </citation>
    <scope>NUCLEOTIDE SEQUENCE [LARGE SCALE GENOMIC DNA]</scope>
    <source>
        <strain evidence="2">LZ3.2</strain>
        <tissue evidence="2">Leaf</tissue>
    </source>
</reference>
<feature type="compositionally biased region" description="Basic residues" evidence="1">
    <location>
        <begin position="11"/>
        <end position="20"/>
    </location>
</feature>